<evidence type="ECO:0000313" key="2">
    <source>
        <dbReference type="EMBL" id="PIT86596.1"/>
    </source>
</evidence>
<dbReference type="EMBL" id="PFBZ01000100">
    <property type="protein sequence ID" value="PIT86596.1"/>
    <property type="molecule type" value="Genomic_DNA"/>
</dbReference>
<feature type="transmembrane region" description="Helical" evidence="1">
    <location>
        <begin position="9"/>
        <end position="29"/>
    </location>
</feature>
<feature type="transmembrane region" description="Helical" evidence="1">
    <location>
        <begin position="35"/>
        <end position="58"/>
    </location>
</feature>
<comment type="caution">
    <text evidence="2">The sequence shown here is derived from an EMBL/GenBank/DDBJ whole genome shotgun (WGS) entry which is preliminary data.</text>
</comment>
<gene>
    <name evidence="2" type="ORF">COU33_02290</name>
</gene>
<reference evidence="3" key="1">
    <citation type="submission" date="2017-09" db="EMBL/GenBank/DDBJ databases">
        <title>Depth-based differentiation of microbial function through sediment-hosted aquifers and enrichment of novel symbionts in the deep terrestrial subsurface.</title>
        <authorList>
            <person name="Probst A.J."/>
            <person name="Ladd B."/>
            <person name="Jarett J.K."/>
            <person name="Geller-Mcgrath D.E."/>
            <person name="Sieber C.M.K."/>
            <person name="Emerson J.B."/>
            <person name="Anantharaman K."/>
            <person name="Thomas B.C."/>
            <person name="Malmstrom R."/>
            <person name="Stieglmeier M."/>
            <person name="Klingl A."/>
            <person name="Woyke T."/>
            <person name="Ryan C.M."/>
            <person name="Banfield J.F."/>
        </authorList>
    </citation>
    <scope>NUCLEOTIDE SEQUENCE [LARGE SCALE GENOMIC DNA]</scope>
</reference>
<proteinExistence type="predicted"/>
<name>A0A2M6W1B3_9BACT</name>
<keyword evidence="1" id="KW-0812">Transmembrane</keyword>
<organism evidence="2 3">
    <name type="scientific">Candidatus Magasanikbacteria bacterium CG10_big_fil_rev_8_21_14_0_10_43_6</name>
    <dbReference type="NCBI Taxonomy" id="1974650"/>
    <lineage>
        <taxon>Bacteria</taxon>
        <taxon>Candidatus Magasanikiibacteriota</taxon>
    </lineage>
</organism>
<sequence length="143" mass="16297">MIYTHTQKSYAIIGIMVALCVIFGMTFFTQDAPPLAVTPVLILIVVLLGSFTSLTVTVDQTYLKVKFGYGIFSKKFLRTDIASATHVKHTWYHGWGIRYWIPKRMWIYTISGFDLIEITLTNGRVYRIGTDEPQQLLAALKET</sequence>
<keyword evidence="1" id="KW-1133">Transmembrane helix</keyword>
<dbReference type="AlphaFoldDB" id="A0A2M6W1B3"/>
<accession>A0A2M6W1B3</accession>
<dbReference type="Proteomes" id="UP000229362">
    <property type="component" value="Unassembled WGS sequence"/>
</dbReference>
<evidence type="ECO:0000256" key="1">
    <source>
        <dbReference type="SAM" id="Phobius"/>
    </source>
</evidence>
<evidence type="ECO:0000313" key="3">
    <source>
        <dbReference type="Proteomes" id="UP000229362"/>
    </source>
</evidence>
<keyword evidence="1" id="KW-0472">Membrane</keyword>
<evidence type="ECO:0008006" key="4">
    <source>
        <dbReference type="Google" id="ProtNLM"/>
    </source>
</evidence>
<protein>
    <recommendedName>
        <fullName evidence="4">Bacterial Pleckstrin homology domain-containing protein</fullName>
    </recommendedName>
</protein>